<keyword evidence="4" id="KW-1185">Reference proteome</keyword>
<keyword evidence="1" id="KW-1133">Transmembrane helix</keyword>
<accession>A0A7K1U8H2</accession>
<feature type="transmembrane region" description="Helical" evidence="1">
    <location>
        <begin position="179"/>
        <end position="198"/>
    </location>
</feature>
<keyword evidence="3" id="KW-0482">Metalloprotease</keyword>
<comment type="caution">
    <text evidence="3">The sequence shown here is derived from an EMBL/GenBank/DDBJ whole genome shotgun (WGS) entry which is preliminary data.</text>
</comment>
<keyword evidence="1" id="KW-0472">Membrane</keyword>
<proteinExistence type="predicted"/>
<feature type="transmembrane region" description="Helical" evidence="1">
    <location>
        <begin position="119"/>
        <end position="140"/>
    </location>
</feature>
<name>A0A7K1U8H2_9BACT</name>
<dbReference type="InterPro" id="IPR003675">
    <property type="entry name" value="Rce1/LyrA-like_dom"/>
</dbReference>
<keyword evidence="3" id="KW-0645">Protease</keyword>
<dbReference type="AlphaFoldDB" id="A0A7K1U8H2"/>
<feature type="transmembrane region" description="Helical" evidence="1">
    <location>
        <begin position="17"/>
        <end position="38"/>
    </location>
</feature>
<evidence type="ECO:0000259" key="2">
    <source>
        <dbReference type="Pfam" id="PF02517"/>
    </source>
</evidence>
<dbReference type="PANTHER" id="PTHR39430">
    <property type="entry name" value="MEMBRANE-ASSOCIATED PROTEASE-RELATED"/>
    <property type="match status" value="1"/>
</dbReference>
<evidence type="ECO:0000256" key="1">
    <source>
        <dbReference type="SAM" id="Phobius"/>
    </source>
</evidence>
<gene>
    <name evidence="3" type="ORF">GO493_20490</name>
</gene>
<protein>
    <submittedName>
        <fullName evidence="3">CPBP family intramembrane metalloprotease</fullName>
    </submittedName>
</protein>
<dbReference type="Proteomes" id="UP000461730">
    <property type="component" value="Unassembled WGS sequence"/>
</dbReference>
<feature type="domain" description="CAAX prenyl protease 2/Lysostaphin resistance protein A-like" evidence="2">
    <location>
        <begin position="121"/>
        <end position="215"/>
    </location>
</feature>
<keyword evidence="1" id="KW-0812">Transmembrane</keyword>
<dbReference type="GO" id="GO:0006508">
    <property type="term" value="P:proteolysis"/>
    <property type="evidence" value="ECO:0007669"/>
    <property type="project" value="UniProtKB-KW"/>
</dbReference>
<organism evidence="3 4">
    <name type="scientific">Chitinophaga tropicalis</name>
    <dbReference type="NCBI Taxonomy" id="2683588"/>
    <lineage>
        <taxon>Bacteria</taxon>
        <taxon>Pseudomonadati</taxon>
        <taxon>Bacteroidota</taxon>
        <taxon>Chitinophagia</taxon>
        <taxon>Chitinophagales</taxon>
        <taxon>Chitinophagaceae</taxon>
        <taxon>Chitinophaga</taxon>
    </lineage>
</organism>
<dbReference type="Pfam" id="PF02517">
    <property type="entry name" value="Rce1-like"/>
    <property type="match status" value="1"/>
</dbReference>
<dbReference type="GO" id="GO:0008237">
    <property type="term" value="F:metallopeptidase activity"/>
    <property type="evidence" value="ECO:0007669"/>
    <property type="project" value="UniProtKB-KW"/>
</dbReference>
<sequence>MITSGIRFVRLPVLLRVLIYLGVNYLLIFLVQVITGFLHLKGEVVFNPILGVALLIFTRFILTIEGKSFKDIGCVTGNRQDNLYLLSGTMAGGLMLVISALSMQLLTGFHWVNNPGFRWYEVLTSFVTVFSSVFVQELAFRGYTFRLMLDKWGEWPAQLVTALLFGCMHINEGMHVNEILLAILNTGAGSLLFGLAVIKTKRLHLAVGIHFGWNYAQYLLPRHSSQNGHGILLVEAGNFDMSIFLWMAPYLTLMIIAFFVLRFGIKTSRQ</sequence>
<evidence type="ECO:0000313" key="3">
    <source>
        <dbReference type="EMBL" id="MVT10661.1"/>
    </source>
</evidence>
<keyword evidence="3" id="KW-0378">Hydrolase</keyword>
<dbReference type="GO" id="GO:0080120">
    <property type="term" value="P:CAAX-box protein maturation"/>
    <property type="evidence" value="ECO:0007669"/>
    <property type="project" value="UniProtKB-ARBA"/>
</dbReference>
<dbReference type="EMBL" id="WRXN01000010">
    <property type="protein sequence ID" value="MVT10661.1"/>
    <property type="molecule type" value="Genomic_DNA"/>
</dbReference>
<evidence type="ECO:0000313" key="4">
    <source>
        <dbReference type="Proteomes" id="UP000461730"/>
    </source>
</evidence>
<feature type="transmembrane region" description="Helical" evidence="1">
    <location>
        <begin position="83"/>
        <end position="107"/>
    </location>
</feature>
<dbReference type="RefSeq" id="WP_157308105.1">
    <property type="nucleotide sequence ID" value="NZ_WRXN01000010.1"/>
</dbReference>
<dbReference type="GO" id="GO:0004175">
    <property type="term" value="F:endopeptidase activity"/>
    <property type="evidence" value="ECO:0007669"/>
    <property type="project" value="UniProtKB-ARBA"/>
</dbReference>
<feature type="transmembrane region" description="Helical" evidence="1">
    <location>
        <begin position="44"/>
        <end position="62"/>
    </location>
</feature>
<feature type="transmembrane region" description="Helical" evidence="1">
    <location>
        <begin position="243"/>
        <end position="265"/>
    </location>
</feature>
<reference evidence="3 4" key="1">
    <citation type="submission" date="2019-12" db="EMBL/GenBank/DDBJ databases">
        <title>Chitinophaga sp. strain ysch24 (GDMCC 1.1355), whole genome shotgun sequence.</title>
        <authorList>
            <person name="Zhang X."/>
        </authorList>
    </citation>
    <scope>NUCLEOTIDE SEQUENCE [LARGE SCALE GENOMIC DNA]</scope>
    <source>
        <strain evidence="4">ysch24</strain>
    </source>
</reference>
<dbReference type="PANTHER" id="PTHR39430:SF1">
    <property type="entry name" value="PROTEASE"/>
    <property type="match status" value="1"/>
</dbReference>